<dbReference type="Proteomes" id="UP000663193">
    <property type="component" value="Chromosome 6"/>
</dbReference>
<reference evidence="3" key="1">
    <citation type="journal article" date="2021" name="BMC Genomics">
        <title>Chromosome-level genome assembly and manually-curated proteome of model necrotroph Parastagonospora nodorum Sn15 reveals a genome-wide trove of candidate effector homologs, and redundancy of virulence-related functions within an accessory chromosome.</title>
        <authorList>
            <person name="Bertazzoni S."/>
            <person name="Jones D.A.B."/>
            <person name="Phan H.T."/>
            <person name="Tan K.-C."/>
            <person name="Hane J.K."/>
        </authorList>
    </citation>
    <scope>NUCLEOTIDE SEQUENCE [LARGE SCALE GENOMIC DNA]</scope>
    <source>
        <strain evidence="3">SN15 / ATCC MYA-4574 / FGSC 10173)</strain>
    </source>
</reference>
<organism evidence="2 3">
    <name type="scientific">Phaeosphaeria nodorum (strain SN15 / ATCC MYA-4574 / FGSC 10173)</name>
    <name type="common">Glume blotch fungus</name>
    <name type="synonym">Parastagonospora nodorum</name>
    <dbReference type="NCBI Taxonomy" id="321614"/>
    <lineage>
        <taxon>Eukaryota</taxon>
        <taxon>Fungi</taxon>
        <taxon>Dikarya</taxon>
        <taxon>Ascomycota</taxon>
        <taxon>Pezizomycotina</taxon>
        <taxon>Dothideomycetes</taxon>
        <taxon>Pleosporomycetidae</taxon>
        <taxon>Pleosporales</taxon>
        <taxon>Pleosporineae</taxon>
        <taxon>Phaeosphaeriaceae</taxon>
        <taxon>Parastagonospora</taxon>
    </lineage>
</organism>
<evidence type="ECO:0000313" key="2">
    <source>
        <dbReference type="EMBL" id="QRC96686.1"/>
    </source>
</evidence>
<feature type="compositionally biased region" description="Low complexity" evidence="1">
    <location>
        <begin position="372"/>
        <end position="382"/>
    </location>
</feature>
<keyword evidence="3" id="KW-1185">Reference proteome</keyword>
<protein>
    <submittedName>
        <fullName evidence="2">Uncharacterized protein</fullName>
    </submittedName>
</protein>
<dbReference type="VEuPathDB" id="FungiDB:JI435_015850"/>
<dbReference type="RefSeq" id="XP_001792222.1">
    <property type="nucleotide sequence ID" value="XM_001792170.1"/>
</dbReference>
<name>A0A7U2F0Y1_PHANO</name>
<evidence type="ECO:0000313" key="3">
    <source>
        <dbReference type="Proteomes" id="UP000663193"/>
    </source>
</evidence>
<dbReference type="OMA" id="WNTAMFI"/>
<proteinExistence type="predicted"/>
<dbReference type="OrthoDB" id="3796041at2759"/>
<sequence>MATIKEITRMASDLTIDDVSHLQSLLDRKLKHIPNHILPRLTIDDVFFKTARSVHVLNIPPDLQLPFLLRQRTYIDRHKGHPIKDDDEQSLDITRAIFYYHLHDSRPLQRYHDICRWNLAFFTALLALSQKALMSYIPPNYIRPVATVTPSGRSFMQSYIAAVMECHNTPALFDARDRFVKKWKGCRWDLFGDFRSSQKKLLKKRMEILTIKWEAELDVAIEHMGRREYDLRVAPFVGSIVPGRKDQGLGSKAHLHDGRILESDAMDVVDKEESDRNELLEALRVPLLEPDKPDFEFREDSETPTDIKFAIHCVQTMEPQTMLPALMRLFPLESESESSAMELKRTLSELKVEKHKRSFQEPRMKDLPSGPPFFSSFLPSGY</sequence>
<feature type="region of interest" description="Disordered" evidence="1">
    <location>
        <begin position="358"/>
        <end position="382"/>
    </location>
</feature>
<evidence type="ECO:0000256" key="1">
    <source>
        <dbReference type="SAM" id="MobiDB-lite"/>
    </source>
</evidence>
<dbReference type="KEGG" id="pno:SNOG_01585"/>
<gene>
    <name evidence="2" type="ORF">JI435_015850</name>
</gene>
<dbReference type="EMBL" id="CP069028">
    <property type="protein sequence ID" value="QRC96686.1"/>
    <property type="molecule type" value="Genomic_DNA"/>
</dbReference>
<dbReference type="AlphaFoldDB" id="A0A7U2F0Y1"/>
<accession>A0A7U2F0Y1</accession>